<keyword evidence="4 5" id="KW-0472">Membrane</keyword>
<keyword evidence="8" id="KW-1185">Reference proteome</keyword>
<evidence type="ECO:0000313" key="8">
    <source>
        <dbReference type="Proteomes" id="UP001345013"/>
    </source>
</evidence>
<evidence type="ECO:0000259" key="6">
    <source>
        <dbReference type="Pfam" id="PF13813"/>
    </source>
</evidence>
<evidence type="ECO:0000256" key="2">
    <source>
        <dbReference type="ARBA" id="ARBA00022692"/>
    </source>
</evidence>
<sequence length="412" mass="46427">MPKIMSVALDNSSLLESTTAPTYAPYKPAWLIGDTRAPMPKWYLPAYFAALVFSLALSRRHRITYSLPIVVALIAMLPFHTEGSFKKDFDLGNLVLGWFFFYLGLCFGAPERMFWKNDGKSLTPDEREVDIRSKSLGERLQWSWAIWSNPRGLGWSHQAPGIKPVREGKWTFVAKKFMNWLLLSVAYDVLHLWYKHLMTTNMAPTWSIYHYPLYLQILIGVSNQFRIYCEIVSMHSLAAGITVGLGIYKPAEWPPLVGSFADAYRVSRFWGLVWHQLMRQVADGGGSLMAMVIPFPKRSALGSLMYLVGAFATTGLYHNIVNIFATGFRAGLHPCGDMAFVQQAFAIFVERYAVDLVKKSGHASNVTGWKIFGYIWTAAAIGFTEIGWVEGLTRAGIWNVDLKVLGYVGFSM</sequence>
<feature type="transmembrane region" description="Helical" evidence="5">
    <location>
        <begin position="91"/>
        <end position="110"/>
    </location>
</feature>
<dbReference type="Proteomes" id="UP001345013">
    <property type="component" value="Unassembled WGS sequence"/>
</dbReference>
<reference evidence="7 8" key="1">
    <citation type="submission" date="2023-08" db="EMBL/GenBank/DDBJ databases">
        <title>Black Yeasts Isolated from many extreme environments.</title>
        <authorList>
            <person name="Coleine C."/>
            <person name="Stajich J.E."/>
            <person name="Selbmann L."/>
        </authorList>
    </citation>
    <scope>NUCLEOTIDE SEQUENCE [LARGE SCALE GENOMIC DNA]</scope>
    <source>
        <strain evidence="7 8">CCFEE 5885</strain>
    </source>
</reference>
<organism evidence="7 8">
    <name type="scientific">Lithohypha guttulata</name>
    <dbReference type="NCBI Taxonomy" id="1690604"/>
    <lineage>
        <taxon>Eukaryota</taxon>
        <taxon>Fungi</taxon>
        <taxon>Dikarya</taxon>
        <taxon>Ascomycota</taxon>
        <taxon>Pezizomycotina</taxon>
        <taxon>Eurotiomycetes</taxon>
        <taxon>Chaetothyriomycetidae</taxon>
        <taxon>Chaetothyriales</taxon>
        <taxon>Trichomeriaceae</taxon>
        <taxon>Lithohypha</taxon>
    </lineage>
</organism>
<dbReference type="InterPro" id="IPR032805">
    <property type="entry name" value="Wax_synthase_dom"/>
</dbReference>
<feature type="transmembrane region" description="Helical" evidence="5">
    <location>
        <begin position="63"/>
        <end position="79"/>
    </location>
</feature>
<evidence type="ECO:0000313" key="7">
    <source>
        <dbReference type="EMBL" id="KAK5079870.1"/>
    </source>
</evidence>
<evidence type="ECO:0000256" key="1">
    <source>
        <dbReference type="ARBA" id="ARBA00004141"/>
    </source>
</evidence>
<feature type="transmembrane region" description="Helical" evidence="5">
    <location>
        <begin position="42"/>
        <end position="58"/>
    </location>
</feature>
<dbReference type="EMBL" id="JAVRRG010000167">
    <property type="protein sequence ID" value="KAK5079870.1"/>
    <property type="molecule type" value="Genomic_DNA"/>
</dbReference>
<accession>A0ABR0K0K6</accession>
<evidence type="ECO:0000256" key="4">
    <source>
        <dbReference type="ARBA" id="ARBA00023136"/>
    </source>
</evidence>
<keyword evidence="2 5" id="KW-0812">Transmembrane</keyword>
<dbReference type="Pfam" id="PF13813">
    <property type="entry name" value="MBOAT_2"/>
    <property type="match status" value="1"/>
</dbReference>
<protein>
    <recommendedName>
        <fullName evidence="6">Wax synthase domain-containing protein</fullName>
    </recommendedName>
</protein>
<evidence type="ECO:0000256" key="5">
    <source>
        <dbReference type="SAM" id="Phobius"/>
    </source>
</evidence>
<name>A0ABR0K0K6_9EURO</name>
<feature type="domain" description="Wax synthase" evidence="6">
    <location>
        <begin position="253"/>
        <end position="327"/>
    </location>
</feature>
<comment type="caution">
    <text evidence="7">The sequence shown here is derived from an EMBL/GenBank/DDBJ whole genome shotgun (WGS) entry which is preliminary data.</text>
</comment>
<comment type="subcellular location">
    <subcellularLocation>
        <location evidence="1">Membrane</location>
        <topology evidence="1">Multi-pass membrane protein</topology>
    </subcellularLocation>
</comment>
<proteinExistence type="predicted"/>
<keyword evidence="3 5" id="KW-1133">Transmembrane helix</keyword>
<gene>
    <name evidence="7" type="ORF">LTR24_008868</name>
</gene>
<evidence type="ECO:0000256" key="3">
    <source>
        <dbReference type="ARBA" id="ARBA00022989"/>
    </source>
</evidence>